<organism evidence="5 6">
    <name type="scientific">Caminicella sporogenes DSM 14501</name>
    <dbReference type="NCBI Taxonomy" id="1121266"/>
    <lineage>
        <taxon>Bacteria</taxon>
        <taxon>Bacillati</taxon>
        <taxon>Bacillota</taxon>
        <taxon>Clostridia</taxon>
        <taxon>Peptostreptococcales</taxon>
        <taxon>Caminicellaceae</taxon>
        <taxon>Caminicella</taxon>
    </lineage>
</organism>
<evidence type="ECO:0000256" key="2">
    <source>
        <dbReference type="ARBA" id="ARBA00023125"/>
    </source>
</evidence>
<dbReference type="SMART" id="SM00354">
    <property type="entry name" value="HTH_LACI"/>
    <property type="match status" value="1"/>
</dbReference>
<dbReference type="InterPro" id="IPR010982">
    <property type="entry name" value="Lambda_DNA-bd_dom_sf"/>
</dbReference>
<dbReference type="GO" id="GO:0003700">
    <property type="term" value="F:DNA-binding transcription factor activity"/>
    <property type="evidence" value="ECO:0007669"/>
    <property type="project" value="TreeGrafter"/>
</dbReference>
<dbReference type="PANTHER" id="PTHR30146">
    <property type="entry name" value="LACI-RELATED TRANSCRIPTIONAL REPRESSOR"/>
    <property type="match status" value="1"/>
</dbReference>
<dbReference type="PROSITE" id="PS00356">
    <property type="entry name" value="HTH_LACI_1"/>
    <property type="match status" value="1"/>
</dbReference>
<dbReference type="RefSeq" id="WP_072966201.1">
    <property type="nucleotide sequence ID" value="NZ_FRAJ01000006.1"/>
</dbReference>
<proteinExistence type="predicted"/>
<dbReference type="InterPro" id="IPR046335">
    <property type="entry name" value="LacI/GalR-like_sensor"/>
</dbReference>
<dbReference type="InterPro" id="IPR000843">
    <property type="entry name" value="HTH_LacI"/>
</dbReference>
<evidence type="ECO:0000256" key="3">
    <source>
        <dbReference type="ARBA" id="ARBA00023163"/>
    </source>
</evidence>
<evidence type="ECO:0000313" key="6">
    <source>
        <dbReference type="Proteomes" id="UP000184082"/>
    </source>
</evidence>
<protein>
    <submittedName>
        <fullName evidence="5">Transcriptional regulator, LacI family</fullName>
    </submittedName>
</protein>
<dbReference type="PANTHER" id="PTHR30146:SF149">
    <property type="entry name" value="HTH-TYPE TRANSCRIPTIONAL REGULATOR EBGR"/>
    <property type="match status" value="1"/>
</dbReference>
<dbReference type="Pfam" id="PF00356">
    <property type="entry name" value="LacI"/>
    <property type="match status" value="1"/>
</dbReference>
<keyword evidence="1" id="KW-0805">Transcription regulation</keyword>
<dbReference type="Pfam" id="PF13377">
    <property type="entry name" value="Peripla_BP_3"/>
    <property type="match status" value="1"/>
</dbReference>
<dbReference type="SUPFAM" id="SSF53822">
    <property type="entry name" value="Periplasmic binding protein-like I"/>
    <property type="match status" value="1"/>
</dbReference>
<dbReference type="CDD" id="cd01544">
    <property type="entry name" value="PBP1_GalR"/>
    <property type="match status" value="1"/>
</dbReference>
<reference evidence="5 6" key="1">
    <citation type="submission" date="2016-11" db="EMBL/GenBank/DDBJ databases">
        <authorList>
            <person name="Jaros S."/>
            <person name="Januszkiewicz K."/>
            <person name="Wedrychowicz H."/>
        </authorList>
    </citation>
    <scope>NUCLEOTIDE SEQUENCE [LARGE SCALE GENOMIC DNA]</scope>
    <source>
        <strain evidence="5 6">DSM 14501</strain>
    </source>
</reference>
<dbReference type="PRINTS" id="PR00036">
    <property type="entry name" value="HTHLACI"/>
</dbReference>
<dbReference type="SUPFAM" id="SSF47413">
    <property type="entry name" value="lambda repressor-like DNA-binding domains"/>
    <property type="match status" value="1"/>
</dbReference>
<dbReference type="STRING" id="1121266.SAMN02745883_00929"/>
<feature type="domain" description="HTH lacI-type" evidence="4">
    <location>
        <begin position="2"/>
        <end position="48"/>
    </location>
</feature>
<dbReference type="Gene3D" id="1.10.260.40">
    <property type="entry name" value="lambda repressor-like DNA-binding domains"/>
    <property type="match status" value="1"/>
</dbReference>
<dbReference type="Proteomes" id="UP000184082">
    <property type="component" value="Unassembled WGS sequence"/>
</dbReference>
<keyword evidence="3" id="KW-0804">Transcription</keyword>
<sequence>MATLKDVAKLANVSLATASRVLNYDQNISVADETKKRIFEAARKLDYKTVKQRNKNVEKRLKFGLIHWYSQEQEIEDPYYYTIRKGVEDECSIKKIELTTIFRNDLEFMEDKLSVLDGFIAIGKFSKEEVYELSMYSSNIVFIDFSPNEKIYDSVVIDFDRAMQEVMEYLFNLGHRKIGFIGGLECIGKKKEFLEDPRKIAYKRFVKDKGIYNAEDIYIGKFAAEDGYKLMKEAIAKGELPTAFFVASDTMATGAIRALYESDIKVPDDVSIIGFNDISTAKYLVPPLSTVKVYTEFMGRTAVSLLLERVKENRKIPKKVIIPTDLIIRESCKKIG</sequence>
<dbReference type="AlphaFoldDB" id="A0A1M6NL86"/>
<accession>A0A1M6NL86</accession>
<dbReference type="PROSITE" id="PS50932">
    <property type="entry name" value="HTH_LACI_2"/>
    <property type="match status" value="1"/>
</dbReference>
<name>A0A1M6NL86_9FIRM</name>
<evidence type="ECO:0000259" key="4">
    <source>
        <dbReference type="PROSITE" id="PS50932"/>
    </source>
</evidence>
<keyword evidence="6" id="KW-1185">Reference proteome</keyword>
<gene>
    <name evidence="5" type="ORF">SAMN02745883_00929</name>
</gene>
<evidence type="ECO:0000256" key="1">
    <source>
        <dbReference type="ARBA" id="ARBA00023015"/>
    </source>
</evidence>
<dbReference type="InterPro" id="IPR028082">
    <property type="entry name" value="Peripla_BP_I"/>
</dbReference>
<dbReference type="CDD" id="cd01392">
    <property type="entry name" value="HTH_LacI"/>
    <property type="match status" value="1"/>
</dbReference>
<dbReference type="GO" id="GO:0000976">
    <property type="term" value="F:transcription cis-regulatory region binding"/>
    <property type="evidence" value="ECO:0007669"/>
    <property type="project" value="TreeGrafter"/>
</dbReference>
<evidence type="ECO:0000313" key="5">
    <source>
        <dbReference type="EMBL" id="SHJ96467.1"/>
    </source>
</evidence>
<dbReference type="EMBL" id="FRAJ01000006">
    <property type="protein sequence ID" value="SHJ96467.1"/>
    <property type="molecule type" value="Genomic_DNA"/>
</dbReference>
<dbReference type="Gene3D" id="3.40.50.2300">
    <property type="match status" value="2"/>
</dbReference>
<keyword evidence="2" id="KW-0238">DNA-binding</keyword>